<name>A0ABT2W7N3_9FLAO</name>
<comment type="caution">
    <text evidence="2">The sequence shown here is derived from an EMBL/GenBank/DDBJ whole genome shotgun (WGS) entry which is preliminary data.</text>
</comment>
<proteinExistence type="predicted"/>
<protein>
    <submittedName>
        <fullName evidence="2">SRPBCC family protein</fullName>
    </submittedName>
</protein>
<dbReference type="InterPro" id="IPR023393">
    <property type="entry name" value="START-like_dom_sf"/>
</dbReference>
<accession>A0ABT2W7N3</accession>
<evidence type="ECO:0000313" key="3">
    <source>
        <dbReference type="Proteomes" id="UP001208649"/>
    </source>
</evidence>
<dbReference type="SUPFAM" id="SSF55961">
    <property type="entry name" value="Bet v1-like"/>
    <property type="match status" value="1"/>
</dbReference>
<sequence length="176" mass="20453">MKTFFKILGSILLLIIVYSLIAILFFDTHYHKEKTIVINAPQNKVWQQVNSMKAINDWNPWKKMDKNLAEDYKGKSGEVGDYYHWSGNDEVGEGEQKITALIPMEKVSTQMHFIRPFEDDATSDIIVKPEGNTTKVTWGIDFELETKMKPMKPMMDYQMQKSLDEGLDNLRTLLEK</sequence>
<reference evidence="3" key="1">
    <citation type="submission" date="2023-07" db="EMBL/GenBank/DDBJ databases">
        <title>Chryseobacterium sp. strain PBS4-4 Genome sequencing and assembly.</title>
        <authorList>
            <person name="Jung Y."/>
        </authorList>
    </citation>
    <scope>NUCLEOTIDE SEQUENCE [LARGE SCALE GENOMIC DNA]</scope>
    <source>
        <strain evidence="3">PBS4-4</strain>
    </source>
</reference>
<dbReference type="Gene3D" id="3.30.530.20">
    <property type="match status" value="1"/>
</dbReference>
<organism evidence="2 3">
    <name type="scientific">Chryseobacterium edaphi</name>
    <dbReference type="NCBI Taxonomy" id="2976532"/>
    <lineage>
        <taxon>Bacteria</taxon>
        <taxon>Pseudomonadati</taxon>
        <taxon>Bacteroidota</taxon>
        <taxon>Flavobacteriia</taxon>
        <taxon>Flavobacteriales</taxon>
        <taxon>Weeksellaceae</taxon>
        <taxon>Chryseobacterium group</taxon>
        <taxon>Chryseobacterium</taxon>
    </lineage>
</organism>
<keyword evidence="1" id="KW-0812">Transmembrane</keyword>
<dbReference type="Proteomes" id="UP001208649">
    <property type="component" value="Unassembled WGS sequence"/>
</dbReference>
<keyword evidence="1" id="KW-0472">Membrane</keyword>
<dbReference type="RefSeq" id="WP_263003434.1">
    <property type="nucleotide sequence ID" value="NZ_JAOTEM010000003.1"/>
</dbReference>
<evidence type="ECO:0000256" key="1">
    <source>
        <dbReference type="SAM" id="Phobius"/>
    </source>
</evidence>
<keyword evidence="1" id="KW-1133">Transmembrane helix</keyword>
<dbReference type="Pfam" id="PF10604">
    <property type="entry name" value="Polyketide_cyc2"/>
    <property type="match status" value="1"/>
</dbReference>
<dbReference type="EMBL" id="JAOTEM010000003">
    <property type="protein sequence ID" value="MCU7617984.1"/>
    <property type="molecule type" value="Genomic_DNA"/>
</dbReference>
<dbReference type="CDD" id="cd07818">
    <property type="entry name" value="SRPBCC_1"/>
    <property type="match status" value="1"/>
</dbReference>
<gene>
    <name evidence="2" type="ORF">NZ698_12310</name>
</gene>
<evidence type="ECO:0000313" key="2">
    <source>
        <dbReference type="EMBL" id="MCU7617984.1"/>
    </source>
</evidence>
<keyword evidence="3" id="KW-1185">Reference proteome</keyword>
<dbReference type="InterPro" id="IPR019587">
    <property type="entry name" value="Polyketide_cyclase/dehydratase"/>
</dbReference>
<feature type="transmembrane region" description="Helical" evidence="1">
    <location>
        <begin position="7"/>
        <end position="26"/>
    </location>
</feature>